<dbReference type="RefSeq" id="WP_186772667.1">
    <property type="nucleotide sequence ID" value="NZ_JACOMF010000037.1"/>
</dbReference>
<name>A0A9X0R410_9PROT</name>
<dbReference type="AlphaFoldDB" id="A0A9X0R410"/>
<dbReference type="Gene3D" id="1.20.1260.10">
    <property type="match status" value="1"/>
</dbReference>
<dbReference type="Pfam" id="PF05974">
    <property type="entry name" value="DUF892"/>
    <property type="match status" value="1"/>
</dbReference>
<evidence type="ECO:0000256" key="2">
    <source>
        <dbReference type="SAM" id="MobiDB-lite"/>
    </source>
</evidence>
<dbReference type="InterPro" id="IPR012347">
    <property type="entry name" value="Ferritin-like"/>
</dbReference>
<sequence length="176" mass="19080">MADSIRDLLEMSLQDTYSAETQILEALPNMQKAATSPKLKQAFQEHLAVTKRQVERLEQVCKALGIEPEGETCEAMEGLVEEGEEMIEELSQGPVLDAALIGAAQKVEHYEMAAYGTLTAMLKAMGEQKSADLMAQTLKEEKDTDELLTEIAEGEVNPAALGQKPANDQKASRGAA</sequence>
<feature type="region of interest" description="Disordered" evidence="2">
    <location>
        <begin position="140"/>
        <end position="176"/>
    </location>
</feature>
<dbReference type="SUPFAM" id="SSF47240">
    <property type="entry name" value="Ferritin-like"/>
    <property type="match status" value="1"/>
</dbReference>
<gene>
    <name evidence="3" type="ORF">H7965_21645</name>
</gene>
<dbReference type="Proteomes" id="UP000600101">
    <property type="component" value="Unassembled WGS sequence"/>
</dbReference>
<accession>A0A9X0R410</accession>
<keyword evidence="4" id="KW-1185">Reference proteome</keyword>
<proteinExistence type="predicted"/>
<dbReference type="InterPro" id="IPR009078">
    <property type="entry name" value="Ferritin-like_SF"/>
</dbReference>
<dbReference type="InterPro" id="IPR047114">
    <property type="entry name" value="YciF"/>
</dbReference>
<evidence type="ECO:0000313" key="4">
    <source>
        <dbReference type="Proteomes" id="UP000600101"/>
    </source>
</evidence>
<reference evidence="3" key="1">
    <citation type="submission" date="2020-08" db="EMBL/GenBank/DDBJ databases">
        <authorList>
            <person name="Hu Y."/>
            <person name="Nguyen S.V."/>
            <person name="Li F."/>
            <person name="Fanning S."/>
        </authorList>
    </citation>
    <scope>NUCLEOTIDE SEQUENCE</scope>
    <source>
        <strain evidence="3">SYSU D8009</strain>
    </source>
</reference>
<evidence type="ECO:0000256" key="1">
    <source>
        <dbReference type="SAM" id="Coils"/>
    </source>
</evidence>
<organism evidence="3 4">
    <name type="scientific">Siccirubricoccus deserti</name>
    <dbReference type="NCBI Taxonomy" id="2013562"/>
    <lineage>
        <taxon>Bacteria</taxon>
        <taxon>Pseudomonadati</taxon>
        <taxon>Pseudomonadota</taxon>
        <taxon>Alphaproteobacteria</taxon>
        <taxon>Acetobacterales</taxon>
        <taxon>Roseomonadaceae</taxon>
        <taxon>Siccirubricoccus</taxon>
    </lineage>
</organism>
<dbReference type="EMBL" id="JACOMF010000037">
    <property type="protein sequence ID" value="MBC4017912.1"/>
    <property type="molecule type" value="Genomic_DNA"/>
</dbReference>
<feature type="coiled-coil region" evidence="1">
    <location>
        <begin position="40"/>
        <end position="67"/>
    </location>
</feature>
<keyword evidence="1" id="KW-0175">Coiled coil</keyword>
<dbReference type="CDD" id="cd07909">
    <property type="entry name" value="YciF"/>
    <property type="match status" value="1"/>
</dbReference>
<comment type="caution">
    <text evidence="3">The sequence shown here is derived from an EMBL/GenBank/DDBJ whole genome shotgun (WGS) entry which is preliminary data.</text>
</comment>
<protein>
    <submittedName>
        <fullName evidence="3">Ferritin-like domain-containing protein</fullName>
    </submittedName>
</protein>
<dbReference type="InterPro" id="IPR010287">
    <property type="entry name" value="DUF892_YciF-like"/>
</dbReference>
<evidence type="ECO:0000313" key="3">
    <source>
        <dbReference type="EMBL" id="MBC4017912.1"/>
    </source>
</evidence>
<dbReference type="PANTHER" id="PTHR30565:SF9">
    <property type="entry name" value="PROTEIN YCIF"/>
    <property type="match status" value="1"/>
</dbReference>
<dbReference type="PANTHER" id="PTHR30565">
    <property type="entry name" value="PROTEIN YCIF"/>
    <property type="match status" value="1"/>
</dbReference>